<dbReference type="InterPro" id="IPR018247">
    <property type="entry name" value="EF_Hand_1_Ca_BS"/>
</dbReference>
<name>A0A1F8DQ72_9BACT</name>
<dbReference type="CDD" id="cd13399">
    <property type="entry name" value="Slt35-like"/>
    <property type="match status" value="1"/>
</dbReference>
<dbReference type="EMBL" id="MGIR01000008">
    <property type="protein sequence ID" value="OGM90764.1"/>
    <property type="molecule type" value="Genomic_DNA"/>
</dbReference>
<dbReference type="Pfam" id="PF13406">
    <property type="entry name" value="SLT_2"/>
    <property type="match status" value="1"/>
</dbReference>
<evidence type="ECO:0000259" key="2">
    <source>
        <dbReference type="Pfam" id="PF13406"/>
    </source>
</evidence>
<dbReference type="STRING" id="1802557.A3A20_03010"/>
<proteinExistence type="predicted"/>
<protein>
    <recommendedName>
        <fullName evidence="2">Transglycosylase SLT domain-containing protein</fullName>
    </recommendedName>
</protein>
<dbReference type="Proteomes" id="UP000178946">
    <property type="component" value="Unassembled WGS sequence"/>
</dbReference>
<dbReference type="GO" id="GO:0008933">
    <property type="term" value="F:peptidoglycan lytic transglycosylase activity"/>
    <property type="evidence" value="ECO:0007669"/>
    <property type="project" value="TreeGrafter"/>
</dbReference>
<dbReference type="PROSITE" id="PS00018">
    <property type="entry name" value="EF_HAND_1"/>
    <property type="match status" value="1"/>
</dbReference>
<dbReference type="PANTHER" id="PTHR30163:SF9">
    <property type="entry name" value="MEMBRANE-BOUND LYTIC MUREIN TRANSGLYCOSYLASE B"/>
    <property type="match status" value="1"/>
</dbReference>
<feature type="domain" description="Transglycosylase SLT" evidence="2">
    <location>
        <begin position="84"/>
        <end position="258"/>
    </location>
</feature>
<organism evidence="3 4">
    <name type="scientific">Candidatus Wolfebacteria bacterium RIFCSPLOWO2_01_FULL_45_19</name>
    <dbReference type="NCBI Taxonomy" id="1802557"/>
    <lineage>
        <taxon>Bacteria</taxon>
        <taxon>Candidatus Wolfeibacteriota</taxon>
    </lineage>
</organism>
<comment type="caution">
    <text evidence="3">The sequence shown here is derived from an EMBL/GenBank/DDBJ whole genome shotgun (WGS) entry which is preliminary data.</text>
</comment>
<dbReference type="GO" id="GO:0009253">
    <property type="term" value="P:peptidoglycan catabolic process"/>
    <property type="evidence" value="ECO:0007669"/>
    <property type="project" value="TreeGrafter"/>
</dbReference>
<dbReference type="InterPro" id="IPR043426">
    <property type="entry name" value="MltB-like"/>
</dbReference>
<keyword evidence="1" id="KW-0732">Signal</keyword>
<evidence type="ECO:0000313" key="3">
    <source>
        <dbReference type="EMBL" id="OGM90764.1"/>
    </source>
</evidence>
<feature type="chain" id="PRO_5009535203" description="Transglycosylase SLT domain-containing protein" evidence="1">
    <location>
        <begin position="27"/>
        <end position="286"/>
    </location>
</feature>
<evidence type="ECO:0000256" key="1">
    <source>
        <dbReference type="SAM" id="SignalP"/>
    </source>
</evidence>
<dbReference type="PANTHER" id="PTHR30163">
    <property type="entry name" value="MEMBRANE-BOUND LYTIC MUREIN TRANSGLYCOSYLASE B"/>
    <property type="match status" value="1"/>
</dbReference>
<gene>
    <name evidence="3" type="ORF">A3A20_03010</name>
</gene>
<dbReference type="AlphaFoldDB" id="A0A1F8DQ72"/>
<dbReference type="Gene3D" id="1.10.530.10">
    <property type="match status" value="1"/>
</dbReference>
<accession>A0A1F8DQ72</accession>
<reference evidence="3 4" key="1">
    <citation type="journal article" date="2016" name="Nat. Commun.">
        <title>Thousands of microbial genomes shed light on interconnected biogeochemical processes in an aquifer system.</title>
        <authorList>
            <person name="Anantharaman K."/>
            <person name="Brown C.T."/>
            <person name="Hug L.A."/>
            <person name="Sharon I."/>
            <person name="Castelle C.J."/>
            <person name="Probst A.J."/>
            <person name="Thomas B.C."/>
            <person name="Singh A."/>
            <person name="Wilkins M.J."/>
            <person name="Karaoz U."/>
            <person name="Brodie E.L."/>
            <person name="Williams K.H."/>
            <person name="Hubbard S.S."/>
            <person name="Banfield J.F."/>
        </authorList>
    </citation>
    <scope>NUCLEOTIDE SEQUENCE [LARGE SCALE GENOMIC DNA]</scope>
</reference>
<dbReference type="InterPro" id="IPR031304">
    <property type="entry name" value="SLT_2"/>
</dbReference>
<evidence type="ECO:0000313" key="4">
    <source>
        <dbReference type="Proteomes" id="UP000178946"/>
    </source>
</evidence>
<dbReference type="SUPFAM" id="SSF53955">
    <property type="entry name" value="Lysozyme-like"/>
    <property type="match status" value="1"/>
</dbReference>
<sequence length="286" mass="32810">MKRAVSLSVLTFLIFINFINSPPAFSLNPHPVDADRVVVQRDDLTEEARLKNQLLSELYKNFPKNEIDDIFSDPRLALDEAVFDSVISQCVLPDGTSRRFLGYLDPDCGILIPKSVQRGKKFLEENRELLDEVYKKYGVEPEIVTAILRLESNFGNYTGKHRVLNTLYTRYVMYSQRREFVAREINYFIKVAKKNNWDIFEIKGSAWGAFGMAQFIPSSYWYYAVDGNGDGKIDLFELVDATHSIANYLAVHGLSENENDKRAAIWAYNRSKAYVNAIMAYARALK</sequence>
<dbReference type="InterPro" id="IPR023346">
    <property type="entry name" value="Lysozyme-like_dom_sf"/>
</dbReference>
<feature type="signal peptide" evidence="1">
    <location>
        <begin position="1"/>
        <end position="26"/>
    </location>
</feature>
<dbReference type="Gene3D" id="1.10.8.350">
    <property type="entry name" value="Bacterial muramidase"/>
    <property type="match status" value="1"/>
</dbReference>